<protein>
    <submittedName>
        <fullName evidence="3">Cytochrome P450</fullName>
    </submittedName>
</protein>
<dbReference type="RefSeq" id="WP_255919736.1">
    <property type="nucleotide sequence ID" value="NZ_JANFNG010000005.1"/>
</dbReference>
<evidence type="ECO:0000256" key="2">
    <source>
        <dbReference type="RuleBase" id="RU000461"/>
    </source>
</evidence>
<reference evidence="3" key="1">
    <citation type="submission" date="2022-06" db="EMBL/GenBank/DDBJ databases">
        <title>Draft genome sequence of Streptomyces sp. RB6PN25 isolated from peat swamp forest in Thailand.</title>
        <authorList>
            <person name="Duangmal K."/>
            <person name="Klaysubun C."/>
        </authorList>
    </citation>
    <scope>NUCLEOTIDE SEQUENCE</scope>
    <source>
        <strain evidence="3">RB6PN25</strain>
    </source>
</reference>
<dbReference type="Pfam" id="PF00067">
    <property type="entry name" value="p450"/>
    <property type="match status" value="1"/>
</dbReference>
<evidence type="ECO:0000313" key="4">
    <source>
        <dbReference type="Proteomes" id="UP001057702"/>
    </source>
</evidence>
<keyword evidence="2" id="KW-0503">Monooxygenase</keyword>
<keyword evidence="2" id="KW-0408">Iron</keyword>
<comment type="caution">
    <text evidence="3">The sequence shown here is derived from an EMBL/GenBank/DDBJ whole genome shotgun (WGS) entry which is preliminary data.</text>
</comment>
<proteinExistence type="inferred from homology"/>
<dbReference type="InterPro" id="IPR017972">
    <property type="entry name" value="Cyt_P450_CS"/>
</dbReference>
<keyword evidence="4" id="KW-1185">Reference proteome</keyword>
<keyword evidence="2" id="KW-0479">Metal-binding</keyword>
<dbReference type="EMBL" id="JANFNG010000005">
    <property type="protein sequence ID" value="MCQ4080824.1"/>
    <property type="molecule type" value="Genomic_DNA"/>
</dbReference>
<dbReference type="InterPro" id="IPR036396">
    <property type="entry name" value="Cyt_P450_sf"/>
</dbReference>
<dbReference type="InterPro" id="IPR002397">
    <property type="entry name" value="Cyt_P450_B"/>
</dbReference>
<keyword evidence="2" id="KW-0349">Heme</keyword>
<comment type="similarity">
    <text evidence="1 2">Belongs to the cytochrome P450 family.</text>
</comment>
<dbReference type="PANTHER" id="PTHR46696:SF6">
    <property type="entry name" value="P450, PUTATIVE (EUROFUNG)-RELATED"/>
    <property type="match status" value="1"/>
</dbReference>
<dbReference type="PANTHER" id="PTHR46696">
    <property type="entry name" value="P450, PUTATIVE (EUROFUNG)-RELATED"/>
    <property type="match status" value="1"/>
</dbReference>
<gene>
    <name evidence="3" type="ORF">NGB36_09470</name>
</gene>
<dbReference type="PROSITE" id="PS00086">
    <property type="entry name" value="CYTOCHROME_P450"/>
    <property type="match status" value="1"/>
</dbReference>
<dbReference type="PRINTS" id="PR00359">
    <property type="entry name" value="BP450"/>
</dbReference>
<organism evidence="3 4">
    <name type="scientific">Streptomyces humicola</name>
    <dbReference type="NCBI Taxonomy" id="2953240"/>
    <lineage>
        <taxon>Bacteria</taxon>
        <taxon>Bacillati</taxon>
        <taxon>Actinomycetota</taxon>
        <taxon>Actinomycetes</taxon>
        <taxon>Kitasatosporales</taxon>
        <taxon>Streptomycetaceae</taxon>
        <taxon>Streptomyces</taxon>
    </lineage>
</organism>
<dbReference type="Gene3D" id="1.10.630.10">
    <property type="entry name" value="Cytochrome P450"/>
    <property type="match status" value="1"/>
</dbReference>
<accession>A0ABT1PT13</accession>
<dbReference type="Proteomes" id="UP001057702">
    <property type="component" value="Unassembled WGS sequence"/>
</dbReference>
<sequence>MSANQNPTGHAEPEEADSATIRALIEKFSVHNRESLENRDAIFREMRESCPMARSSAHGGFYAVSRYKDVYAAAHKQDVFSSFPVTIPPFGNPTPMIPIEMDPPEHRKYRTLVGTQFSPNTIEANEPQLRAIVNTLIENLQGRPQADLAEEVAIALPLRAILEVYLGVPEKDWAMLKKEFLYMLEPDPEKSDEENNERAMQAGLNCSMYFAELLEERRTNGFGDDLISHLAQVEIDGQRLTDDEIFGFCLVLVPAGFDTTASLLSRLLLMFTERPEVREQLTAIVDDPDKLDLAVEELVRYIPPQPGVARNVTTPTTFADTELAVGDRLLLLWPSANRDPEEFPNPDELILDRQPNRHLGFGSGIHRCLGSHLARLEIKILLQEFLHRVPTYAVAPDAKPLWHTGNTWGVSELPVVFEDWDTVGASAGQGE</sequence>
<keyword evidence="2" id="KW-0560">Oxidoreductase</keyword>
<dbReference type="PRINTS" id="PR00385">
    <property type="entry name" value="P450"/>
</dbReference>
<evidence type="ECO:0000256" key="1">
    <source>
        <dbReference type="ARBA" id="ARBA00010617"/>
    </source>
</evidence>
<name>A0ABT1PT13_9ACTN</name>
<dbReference type="InterPro" id="IPR001128">
    <property type="entry name" value="Cyt_P450"/>
</dbReference>
<dbReference type="SUPFAM" id="SSF48264">
    <property type="entry name" value="Cytochrome P450"/>
    <property type="match status" value="1"/>
</dbReference>
<evidence type="ECO:0000313" key="3">
    <source>
        <dbReference type="EMBL" id="MCQ4080824.1"/>
    </source>
</evidence>